<feature type="domain" description="3-hydroxyisobutyrate dehydrogenase-like NAD-binding" evidence="2">
    <location>
        <begin position="319"/>
        <end position="427"/>
    </location>
</feature>
<dbReference type="EMBL" id="BAABGJ010000079">
    <property type="protein sequence ID" value="GAA4353940.1"/>
    <property type="molecule type" value="Genomic_DNA"/>
</dbReference>
<dbReference type="InterPro" id="IPR036291">
    <property type="entry name" value="NAD(P)-bd_dom_sf"/>
</dbReference>
<evidence type="ECO:0000313" key="4">
    <source>
        <dbReference type="Proteomes" id="UP001500975"/>
    </source>
</evidence>
<dbReference type="InterPro" id="IPR029154">
    <property type="entry name" value="HIBADH-like_NADP-bd"/>
</dbReference>
<dbReference type="PANTHER" id="PTHR43060">
    <property type="entry name" value="3-HYDROXYISOBUTYRATE DEHYDROGENASE-LIKE 1, MITOCHONDRIAL-RELATED"/>
    <property type="match status" value="1"/>
</dbReference>
<feature type="domain" description="3-hydroxyisobutyrate dehydrogenase-like NAD-binding" evidence="2">
    <location>
        <begin position="172"/>
        <end position="290"/>
    </location>
</feature>
<dbReference type="Proteomes" id="UP001500975">
    <property type="component" value="Unassembled WGS sequence"/>
</dbReference>
<evidence type="ECO:0008006" key="5">
    <source>
        <dbReference type="Google" id="ProtNLM"/>
    </source>
</evidence>
<dbReference type="SUPFAM" id="SSF51735">
    <property type="entry name" value="NAD(P)-binding Rossmann-fold domains"/>
    <property type="match status" value="1"/>
</dbReference>
<feature type="domain" description="6-phosphogluconate dehydrogenase NADP-binding" evidence="1">
    <location>
        <begin position="10"/>
        <end position="167"/>
    </location>
</feature>
<keyword evidence="4" id="KW-1185">Reference proteome</keyword>
<dbReference type="Gene3D" id="1.10.1040.10">
    <property type="entry name" value="N-(1-d-carboxylethyl)-l-norvaline Dehydrogenase, domain 2"/>
    <property type="match status" value="2"/>
</dbReference>
<dbReference type="RefSeq" id="WP_345540732.1">
    <property type="nucleotide sequence ID" value="NZ_BAABGJ010000079.1"/>
</dbReference>
<organism evidence="3 4">
    <name type="scientific">Variovorax defluvii</name>
    <dbReference type="NCBI Taxonomy" id="913761"/>
    <lineage>
        <taxon>Bacteria</taxon>
        <taxon>Pseudomonadati</taxon>
        <taxon>Pseudomonadota</taxon>
        <taxon>Betaproteobacteria</taxon>
        <taxon>Burkholderiales</taxon>
        <taxon>Comamonadaceae</taxon>
        <taxon>Variovorax</taxon>
    </lineage>
</organism>
<dbReference type="InterPro" id="IPR008927">
    <property type="entry name" value="6-PGluconate_DH-like_C_sf"/>
</dbReference>
<protein>
    <recommendedName>
        <fullName evidence="5">NAD(P)-dependent oxidoreductase</fullName>
    </recommendedName>
</protein>
<reference evidence="4" key="1">
    <citation type="journal article" date="2019" name="Int. J. Syst. Evol. Microbiol.">
        <title>The Global Catalogue of Microorganisms (GCM) 10K type strain sequencing project: providing services to taxonomists for standard genome sequencing and annotation.</title>
        <authorList>
            <consortium name="The Broad Institute Genomics Platform"/>
            <consortium name="The Broad Institute Genome Sequencing Center for Infectious Disease"/>
            <person name="Wu L."/>
            <person name="Ma J."/>
        </authorList>
    </citation>
    <scope>NUCLEOTIDE SEQUENCE [LARGE SCALE GENOMIC DNA]</scope>
    <source>
        <strain evidence="4">JCM 17804</strain>
    </source>
</reference>
<evidence type="ECO:0000313" key="3">
    <source>
        <dbReference type="EMBL" id="GAA4353940.1"/>
    </source>
</evidence>
<proteinExistence type="predicted"/>
<dbReference type="Pfam" id="PF14833">
    <property type="entry name" value="NAD_binding_11"/>
    <property type="match status" value="2"/>
</dbReference>
<dbReference type="InterPro" id="IPR006115">
    <property type="entry name" value="6PGDH_NADP-bd"/>
</dbReference>
<gene>
    <name evidence="3" type="ORF">GCM10023165_44690</name>
</gene>
<dbReference type="Pfam" id="PF03446">
    <property type="entry name" value="NAD_binding_2"/>
    <property type="match status" value="1"/>
</dbReference>
<dbReference type="SUPFAM" id="SSF48179">
    <property type="entry name" value="6-phosphogluconate dehydrogenase C-terminal domain-like"/>
    <property type="match status" value="2"/>
</dbReference>
<accession>A0ABP8I9C5</accession>
<dbReference type="PANTHER" id="PTHR43060:SF15">
    <property type="entry name" value="3-HYDROXYISOBUTYRATE DEHYDROGENASE-LIKE 1, MITOCHONDRIAL-RELATED"/>
    <property type="match status" value="1"/>
</dbReference>
<dbReference type="Gene3D" id="3.40.50.720">
    <property type="entry name" value="NAD(P)-binding Rossmann-like Domain"/>
    <property type="match status" value="1"/>
</dbReference>
<evidence type="ECO:0000259" key="1">
    <source>
        <dbReference type="Pfam" id="PF03446"/>
    </source>
</evidence>
<comment type="caution">
    <text evidence="3">The sequence shown here is derived from an EMBL/GenBank/DDBJ whole genome shotgun (WGS) entry which is preliminary data.</text>
</comment>
<dbReference type="InterPro" id="IPR013328">
    <property type="entry name" value="6PGD_dom2"/>
</dbReference>
<evidence type="ECO:0000259" key="2">
    <source>
        <dbReference type="Pfam" id="PF14833"/>
    </source>
</evidence>
<sequence>MNSMTLDDVRVGYIGLGAMGGRLARRLQKQTRLHVWDLNAVQVEAIAQEGAQAAPDAAELARCCDVVFLSLPRTQDVEQLVFGPRGLMGGLRPGMLVIDQTSGAPEATRSIGERLRANGVAMVDAPVSGTPAAAAAGECTVLYSGAPQDVDRALPWLKVISAKLFPCGVRLGDAQAVKLINNTINTGCRAATLEMAALGGKCGLRLKEIADALNEGEGCNRPSQLMLTALADGRVSTNFALKHVVKDINQCLEMATPLDVPMPIAGVVRGVLQVGCNTLGPAAQLEDIVSLTESMCAAPIRPAKTEQAVLEGAERAGLLKLIDGAVAACNERVTREALAVGVKAEMDLGRMLAAIRASSGWSRALDRIDAEELHRGCGSGGSDVLARDALRRVFALAVELEVPLLIVNGVRSSIEAIVVDGVGSRQDLPALASAAC</sequence>
<name>A0ABP8I9C5_9BURK</name>